<organism evidence="1 2">
    <name type="scientific">Ophiostoma piceae (strain UAMH 11346)</name>
    <name type="common">Sap stain fungus</name>
    <dbReference type="NCBI Taxonomy" id="1262450"/>
    <lineage>
        <taxon>Eukaryota</taxon>
        <taxon>Fungi</taxon>
        <taxon>Dikarya</taxon>
        <taxon>Ascomycota</taxon>
        <taxon>Pezizomycotina</taxon>
        <taxon>Sordariomycetes</taxon>
        <taxon>Sordariomycetidae</taxon>
        <taxon>Ophiostomatales</taxon>
        <taxon>Ophiostomataceae</taxon>
        <taxon>Ophiostoma</taxon>
    </lineage>
</organism>
<dbReference type="eggNOG" id="ENOG502QUAF">
    <property type="taxonomic scope" value="Eukaryota"/>
</dbReference>
<dbReference type="SUPFAM" id="SSF51197">
    <property type="entry name" value="Clavaminate synthase-like"/>
    <property type="match status" value="1"/>
</dbReference>
<dbReference type="OrthoDB" id="8249012at2759"/>
<dbReference type="PANTHER" id="PTHR30613">
    <property type="entry name" value="UNCHARACTERIZED PROTEIN YBIU-RELATED"/>
    <property type="match status" value="1"/>
</dbReference>
<evidence type="ECO:0000313" key="1">
    <source>
        <dbReference type="EMBL" id="EPE02594.1"/>
    </source>
</evidence>
<dbReference type="OMA" id="KLSMAYV"/>
<dbReference type="Proteomes" id="UP000016923">
    <property type="component" value="Unassembled WGS sequence"/>
</dbReference>
<dbReference type="VEuPathDB" id="FungiDB:F503_06570"/>
<gene>
    <name evidence="1" type="ORF">F503_06570</name>
</gene>
<dbReference type="InterPro" id="IPR010856">
    <property type="entry name" value="Gig2-like"/>
</dbReference>
<evidence type="ECO:0000313" key="2">
    <source>
        <dbReference type="Proteomes" id="UP000016923"/>
    </source>
</evidence>
<reference evidence="1 2" key="1">
    <citation type="journal article" date="2013" name="BMC Genomics">
        <title>The genome and transcriptome of the pine saprophyte Ophiostoma piceae, and a comparison with the bark beetle-associated pine pathogen Grosmannia clavigera.</title>
        <authorList>
            <person name="Haridas S."/>
            <person name="Wang Y."/>
            <person name="Lim L."/>
            <person name="Massoumi Alamouti S."/>
            <person name="Jackman S."/>
            <person name="Docking R."/>
            <person name="Robertson G."/>
            <person name="Birol I."/>
            <person name="Bohlmann J."/>
            <person name="Breuil C."/>
        </authorList>
    </citation>
    <scope>NUCLEOTIDE SEQUENCE [LARGE SCALE GENOMIC DNA]</scope>
    <source>
        <strain evidence="1 2">UAMH 11346</strain>
    </source>
</reference>
<dbReference type="Pfam" id="PF07350">
    <property type="entry name" value="Gig2-like"/>
    <property type="match status" value="1"/>
</dbReference>
<proteinExistence type="predicted"/>
<dbReference type="Gene3D" id="2.60.120.330">
    <property type="entry name" value="B-lactam Antibiotic, Isopenicillin N Synthase, Chain"/>
    <property type="match status" value="1"/>
</dbReference>
<name>S3BMZ8_OPHP1</name>
<dbReference type="HOGENOM" id="CLU_011148_0_0_1"/>
<dbReference type="EMBL" id="KE148176">
    <property type="protein sequence ID" value="EPE02594.1"/>
    <property type="molecule type" value="Genomic_DNA"/>
</dbReference>
<protein>
    <recommendedName>
        <fullName evidence="3">Duf1479 domain protein</fullName>
    </recommendedName>
</protein>
<accession>S3BMZ8</accession>
<sequence length="530" mass="57949">MMRSTRLLGRASSHVHIPAARLPRLLMSSLGASPLYRPHITRQFRSINIASVACTNSKREGDISDSFASMAGVEEKPLPDRYRELKLSLVEGNEAAIKHGWQRLLAELRNENDILAAQGPAAVPDIQFDSLSEDISKHRETLLKRGVAVIRGVIPEAEARAYKESIEAYAAKNPSTRGFPPENRQVFELYWSAAQLRARSHPNLARVQRELMTTLWHAAPEAEVDLGQPMTYADRLRIRQPGDARFALGPHQDGGSVERWEPKGYGCGHVYDEVFAGQWEDYDAWDAGKRALAIIDMHQGLGACSVFRAFQGWLSISHVAPLEGTLLVYPLAKLSTAYTLLRPFFEPLNTSLAPNSAEFLDASNWTFTSRDNMASTLQGATPGHGQEFPTAKDGTPLHPHLELARAMVHVPAVKPGDFVVWHCDTIHAVDKVHNGTGDSSVLYIPVCPMTEENARYLVTQRDCVLSGVPSPDFPGGKGESEHVDRPDPVVTLTGYGEAALQSMGLGKLVTSSTAPGAAAITAKANKILGF</sequence>
<dbReference type="PANTHER" id="PTHR30613:SF1">
    <property type="entry name" value="DUF1479 DOMAIN PROTEIN (AFU_ORTHOLOGUE AFUA_5G09280)"/>
    <property type="match status" value="1"/>
</dbReference>
<evidence type="ECO:0008006" key="3">
    <source>
        <dbReference type="Google" id="ProtNLM"/>
    </source>
</evidence>
<dbReference type="STRING" id="1262450.S3BMZ8"/>
<dbReference type="AlphaFoldDB" id="S3BMZ8"/>
<dbReference type="InterPro" id="IPR027443">
    <property type="entry name" value="IPNS-like_sf"/>
</dbReference>
<keyword evidence="2" id="KW-1185">Reference proteome</keyword>